<dbReference type="AlphaFoldDB" id="A0AAJ1SPG1"/>
<dbReference type="PANTHER" id="PTHR35010">
    <property type="entry name" value="BLL4672 PROTEIN-RELATED"/>
    <property type="match status" value="1"/>
</dbReference>
<reference evidence="1 2" key="1">
    <citation type="submission" date="2023-07" db="EMBL/GenBank/DDBJ databases">
        <title>Sorghum-associated microbial communities from plants grown in Nebraska, USA.</title>
        <authorList>
            <person name="Schachtman D."/>
        </authorList>
    </citation>
    <scope>NUCLEOTIDE SEQUENCE [LARGE SCALE GENOMIC DNA]</scope>
    <source>
        <strain evidence="1 2">DS1001</strain>
    </source>
</reference>
<gene>
    <name evidence="1" type="ORF">J2T23_000481</name>
</gene>
<dbReference type="PANTHER" id="PTHR35010:SF2">
    <property type="entry name" value="BLL4672 PROTEIN"/>
    <property type="match status" value="1"/>
</dbReference>
<evidence type="ECO:0000313" key="1">
    <source>
        <dbReference type="EMBL" id="MDQ0144607.1"/>
    </source>
</evidence>
<sequence>MDSRSEISSFLTTRRAKLTPEQAGVPLYSGTRRVPGLRREEVAHLAGVSVDYSRSQEPPSEAD</sequence>
<evidence type="ECO:0000313" key="2">
    <source>
        <dbReference type="Proteomes" id="UP001239267"/>
    </source>
</evidence>
<keyword evidence="2" id="KW-1185">Reference proteome</keyword>
<proteinExistence type="predicted"/>
<comment type="caution">
    <text evidence="1">The sequence shown here is derived from an EMBL/GenBank/DDBJ whole genome shotgun (WGS) entry which is preliminary data.</text>
</comment>
<organism evidence="1 2">
    <name type="scientific">Pseudarthrobacter niigatensis</name>
    <dbReference type="NCBI Taxonomy" id="369935"/>
    <lineage>
        <taxon>Bacteria</taxon>
        <taxon>Bacillati</taxon>
        <taxon>Actinomycetota</taxon>
        <taxon>Actinomycetes</taxon>
        <taxon>Micrococcales</taxon>
        <taxon>Micrococcaceae</taxon>
        <taxon>Pseudarthrobacter</taxon>
    </lineage>
</organism>
<protein>
    <recommendedName>
        <fullName evidence="3">Transcriptional regulator</fullName>
    </recommendedName>
</protein>
<name>A0AAJ1SPG1_9MICC</name>
<accession>A0AAJ1SPG1</accession>
<dbReference type="Proteomes" id="UP001239267">
    <property type="component" value="Unassembled WGS sequence"/>
</dbReference>
<evidence type="ECO:0008006" key="3">
    <source>
        <dbReference type="Google" id="ProtNLM"/>
    </source>
</evidence>
<dbReference type="EMBL" id="JAUSTB010000001">
    <property type="protein sequence ID" value="MDQ0144607.1"/>
    <property type="molecule type" value="Genomic_DNA"/>
</dbReference>